<dbReference type="PANTHER" id="PTHR10046">
    <property type="entry name" value="ATP DEPENDENT LON PROTEASE FAMILY MEMBER"/>
    <property type="match status" value="1"/>
</dbReference>
<feature type="active site" evidence="2">
    <location>
        <position position="679"/>
    </location>
</feature>
<reference evidence="4 5" key="1">
    <citation type="submission" date="2016-11" db="EMBL/GenBank/DDBJ databases">
        <authorList>
            <person name="Jaros S."/>
            <person name="Januszkiewicz K."/>
            <person name="Wedrychowicz H."/>
        </authorList>
    </citation>
    <scope>NUCLEOTIDE SEQUENCE [LARGE SCALE GENOMIC DNA]</scope>
    <source>
        <strain evidence="4 5">DSM 21864</strain>
    </source>
</reference>
<dbReference type="Pfam" id="PF05362">
    <property type="entry name" value="Lon_C"/>
    <property type="match status" value="1"/>
</dbReference>
<dbReference type="Gene3D" id="3.30.230.10">
    <property type="match status" value="1"/>
</dbReference>
<feature type="active site" evidence="2">
    <location>
        <position position="636"/>
    </location>
</feature>
<accession>A0A1M6CL79</accession>
<protein>
    <recommendedName>
        <fullName evidence="2">endopeptidase La</fullName>
        <ecNumber evidence="2">3.4.21.53</ecNumber>
    </recommendedName>
</protein>
<name>A0A1M6CL79_9CLOT</name>
<keyword evidence="1 2" id="KW-0645">Protease</keyword>
<dbReference type="EMBL" id="FQZO01000001">
    <property type="protein sequence ID" value="SHI61524.1"/>
    <property type="molecule type" value="Genomic_DNA"/>
</dbReference>
<dbReference type="Pfam" id="PF13654">
    <property type="entry name" value="AAA_32"/>
    <property type="match status" value="1"/>
</dbReference>
<evidence type="ECO:0000256" key="2">
    <source>
        <dbReference type="PROSITE-ProRule" id="PRU01122"/>
    </source>
</evidence>
<proteinExistence type="inferred from homology"/>
<dbReference type="InterPro" id="IPR008269">
    <property type="entry name" value="Lon_proteolytic"/>
</dbReference>
<sequence>MKRELTPKEVIYNICLEDSRTSEDLKGYSQYKEVLEKIEASLSINKEGFNLYIIDDYSKEKIDKISNFIEELYVKKEKPKDICYVILEDAKNPQVLYLSNGTGTKLKEKLEELQELYVDKVFKFYNSSINKDKESVMDYVQKQRNLYIGDLMDIAKAEGFDVKQTNIGFAFIPLKEGTVMTEKEYDDLEIVNKDEIINKASKLKEDAEGVIDKLKDVENDSIKKVKEIFLKYLNEEMSDYKNIIEKEFSEDLGALDYLSYVTSYIEENLVENYTFNYDEDEDKINEIIFKFQVNVIVDNSLNEHPLVIFEQDPTINNLIGSIEYENHNGIYTTDISLIQGGSLLRANEGCLIIRLNDLISNAGAYYYLKKTLLMGKTNFDYNKGYLEFLSLGGLKPSDIKINVKVIIIGDYESYDILYNYDEDFKNLFKLRTYHTPNKKIDSSVVASLNTVIEKIIKENEILPLAPEIYREILKYLSRKAGSREKVYFDYNEINKLLTLADYKARKEGKKEIQRKDITYLANDRDVYEEEILELYKCKKILFNSSDSKVGVINGLSVVDTGYFSFGKPIKITCVCVSGEGNIIDAQKEGNLSGNIHEKSTSILKGYINKFISNYEKIPVDFHISFEQIYGKIDGDSASVAEAICMLSSLCKIPIRQNIAITGSMNQFGEVQAIGGVNEKIEGFFNVCKAVDKIKNKGVLIPSANKDEIILNWEVEEAIAQGNFKIITMDSIEDAVEVLMVDENHTLEYIYNTVKEELKKYIKHKA</sequence>
<dbReference type="InterPro" id="IPR041699">
    <property type="entry name" value="AAA_32"/>
</dbReference>
<comment type="similarity">
    <text evidence="2">Belongs to the peptidase S16 family.</text>
</comment>
<dbReference type="Pfam" id="PF20436">
    <property type="entry name" value="LonB_AAA-LID"/>
    <property type="match status" value="1"/>
</dbReference>
<keyword evidence="2" id="KW-0720">Serine protease</keyword>
<dbReference type="InterPro" id="IPR027417">
    <property type="entry name" value="P-loop_NTPase"/>
</dbReference>
<dbReference type="Proteomes" id="UP000184080">
    <property type="component" value="Unassembled WGS sequence"/>
</dbReference>
<evidence type="ECO:0000259" key="3">
    <source>
        <dbReference type="PROSITE" id="PS51786"/>
    </source>
</evidence>
<dbReference type="Gene3D" id="3.40.50.300">
    <property type="entry name" value="P-loop containing nucleotide triphosphate hydrolases"/>
    <property type="match status" value="2"/>
</dbReference>
<dbReference type="InterPro" id="IPR020568">
    <property type="entry name" value="Ribosomal_Su5_D2-typ_SF"/>
</dbReference>
<keyword evidence="2" id="KW-0378">Hydrolase</keyword>
<dbReference type="PROSITE" id="PS51786">
    <property type="entry name" value="LON_PROTEOLYTIC"/>
    <property type="match status" value="1"/>
</dbReference>
<dbReference type="RefSeq" id="WP_073004486.1">
    <property type="nucleotide sequence ID" value="NZ_FQZO01000001.1"/>
</dbReference>
<dbReference type="STRING" id="1121298.SAMN05444401_1153"/>
<dbReference type="EC" id="3.4.21.53" evidence="2"/>
<organism evidence="4 5">
    <name type="scientific">Clostridium amylolyticum</name>
    <dbReference type="NCBI Taxonomy" id="1121298"/>
    <lineage>
        <taxon>Bacteria</taxon>
        <taxon>Bacillati</taxon>
        <taxon>Bacillota</taxon>
        <taxon>Clostridia</taxon>
        <taxon>Eubacteriales</taxon>
        <taxon>Clostridiaceae</taxon>
        <taxon>Clostridium</taxon>
    </lineage>
</organism>
<comment type="catalytic activity">
    <reaction evidence="2">
        <text>Hydrolysis of proteins in presence of ATP.</text>
        <dbReference type="EC" id="3.4.21.53"/>
    </reaction>
</comment>
<dbReference type="SUPFAM" id="SSF54211">
    <property type="entry name" value="Ribosomal protein S5 domain 2-like"/>
    <property type="match status" value="1"/>
</dbReference>
<dbReference type="InterPro" id="IPR046843">
    <property type="entry name" value="LonB_AAA-LID"/>
</dbReference>
<dbReference type="GO" id="GO:0030163">
    <property type="term" value="P:protein catabolic process"/>
    <property type="evidence" value="ECO:0007669"/>
    <property type="project" value="InterPro"/>
</dbReference>
<dbReference type="Gene3D" id="1.10.8.60">
    <property type="match status" value="1"/>
</dbReference>
<dbReference type="GO" id="GO:0005524">
    <property type="term" value="F:ATP binding"/>
    <property type="evidence" value="ECO:0007669"/>
    <property type="project" value="InterPro"/>
</dbReference>
<dbReference type="InterPro" id="IPR014721">
    <property type="entry name" value="Ribsml_uS5_D2-typ_fold_subgr"/>
</dbReference>
<gene>
    <name evidence="4" type="ORF">SAMN05444401_1153</name>
</gene>
<dbReference type="GO" id="GO:0006508">
    <property type="term" value="P:proteolysis"/>
    <property type="evidence" value="ECO:0007669"/>
    <property type="project" value="UniProtKB-KW"/>
</dbReference>
<evidence type="ECO:0000313" key="4">
    <source>
        <dbReference type="EMBL" id="SHI61524.1"/>
    </source>
</evidence>
<dbReference type="GO" id="GO:0004252">
    <property type="term" value="F:serine-type endopeptidase activity"/>
    <property type="evidence" value="ECO:0007669"/>
    <property type="project" value="UniProtKB-UniRule"/>
</dbReference>
<keyword evidence="5" id="KW-1185">Reference proteome</keyword>
<dbReference type="AlphaFoldDB" id="A0A1M6CL79"/>
<dbReference type="GO" id="GO:0004176">
    <property type="term" value="F:ATP-dependent peptidase activity"/>
    <property type="evidence" value="ECO:0007669"/>
    <property type="project" value="UniProtKB-UniRule"/>
</dbReference>
<evidence type="ECO:0000313" key="5">
    <source>
        <dbReference type="Proteomes" id="UP000184080"/>
    </source>
</evidence>
<evidence type="ECO:0000256" key="1">
    <source>
        <dbReference type="ARBA" id="ARBA00022670"/>
    </source>
</evidence>
<dbReference type="OrthoDB" id="9758568at2"/>
<dbReference type="PRINTS" id="PR00830">
    <property type="entry name" value="ENDOLAPTASE"/>
</dbReference>
<feature type="domain" description="Lon proteolytic" evidence="3">
    <location>
        <begin position="546"/>
        <end position="741"/>
    </location>
</feature>
<dbReference type="InterPro" id="IPR027065">
    <property type="entry name" value="Lon_Prtase"/>
</dbReference>